<reference evidence="4" key="1">
    <citation type="journal article" date="2015" name="Genome Announc.">
        <title>Draft genome sequence of Talaromyces cellulolyticus strain Y-94, a source of lignocellulosic biomass-degrading enzymes.</title>
        <authorList>
            <person name="Fujii T."/>
            <person name="Koike H."/>
            <person name="Sawayama S."/>
            <person name="Yano S."/>
            <person name="Inoue H."/>
        </authorList>
    </citation>
    <scope>NUCLEOTIDE SEQUENCE [LARGE SCALE GENOMIC DNA]</scope>
    <source>
        <strain evidence="4">Y-94</strain>
    </source>
</reference>
<feature type="domain" description="Retrovirus-related Pol polyprotein from transposon TNT 1-94-like beta-barrel" evidence="2">
    <location>
        <begin position="50"/>
        <end position="125"/>
    </location>
</feature>
<name>A0A698XLT0_TALPI</name>
<dbReference type="EMBL" id="DF933809">
    <property type="protein sequence ID" value="GAM33940.1"/>
    <property type="molecule type" value="Genomic_DNA"/>
</dbReference>
<sequence>MGEIGEHYRDLREYRKRKRDAQITKANKKTKRSDEPPRRRCWDWMVTTGNCHYAKNRSSFKEYRRVGKSVPNGIIEGTTTFIAGVGTVELKVQTSREEGSLVRTLVLEDVLHIPDAKCNGFSVAMYHTLHGGSTRLGREPSGCDEEYQPLWCSSEFKGLNKLVLAGNPQGESYLGDGVKMLSMYIGDEDLEGIVGPRGEREVSHEDCGDWEKTTEERNGGKAMGCHYAKDRESFSTYGPVNKTVNDGNTFVAGVGDVELQVKSSPKRGSLVKTLKLENVPHIPDAFCNGFNINAWLMEGR</sequence>
<feature type="region of interest" description="Disordered" evidence="1">
    <location>
        <begin position="16"/>
        <end position="37"/>
    </location>
</feature>
<dbReference type="PANTHER" id="PTHR40628">
    <property type="entry name" value="CHROMO DOMAIN-CONTAINING PROTEIN"/>
    <property type="match status" value="1"/>
</dbReference>
<gene>
    <name evidence="3" type="ORF">TCE0_013r01204</name>
</gene>
<dbReference type="AlphaFoldDB" id="A0A698XLT0"/>
<dbReference type="Proteomes" id="UP000053095">
    <property type="component" value="Unassembled WGS sequence"/>
</dbReference>
<dbReference type="InterPro" id="IPR054722">
    <property type="entry name" value="PolX-like_BBD"/>
</dbReference>
<dbReference type="Pfam" id="PF22936">
    <property type="entry name" value="Pol_BBD"/>
    <property type="match status" value="1"/>
</dbReference>
<evidence type="ECO:0000256" key="1">
    <source>
        <dbReference type="SAM" id="MobiDB-lite"/>
    </source>
</evidence>
<dbReference type="PANTHER" id="PTHR40628:SF1">
    <property type="entry name" value="CHROMO DOMAIN-CONTAINING PROTEIN"/>
    <property type="match status" value="1"/>
</dbReference>
<evidence type="ECO:0000313" key="4">
    <source>
        <dbReference type="Proteomes" id="UP000053095"/>
    </source>
</evidence>
<feature type="region of interest" description="Disordered" evidence="1">
    <location>
        <begin position="194"/>
        <end position="223"/>
    </location>
</feature>
<accession>A0A698XLT0</accession>
<feature type="compositionally biased region" description="Basic and acidic residues" evidence="1">
    <location>
        <begin position="197"/>
        <end position="219"/>
    </location>
</feature>
<organism evidence="3 4">
    <name type="scientific">Talaromyces pinophilus</name>
    <name type="common">Penicillium pinophilum</name>
    <dbReference type="NCBI Taxonomy" id="128442"/>
    <lineage>
        <taxon>Eukaryota</taxon>
        <taxon>Fungi</taxon>
        <taxon>Dikarya</taxon>
        <taxon>Ascomycota</taxon>
        <taxon>Pezizomycotina</taxon>
        <taxon>Eurotiomycetes</taxon>
        <taxon>Eurotiomycetidae</taxon>
        <taxon>Eurotiales</taxon>
        <taxon>Trichocomaceae</taxon>
        <taxon>Talaromyces</taxon>
        <taxon>Talaromyces sect. Talaromyces</taxon>
    </lineage>
</organism>
<protein>
    <recommendedName>
        <fullName evidence="2">Retrovirus-related Pol polyprotein from transposon TNT 1-94-like beta-barrel domain-containing protein</fullName>
    </recommendedName>
</protein>
<keyword evidence="4" id="KW-1185">Reference proteome</keyword>
<evidence type="ECO:0000313" key="3">
    <source>
        <dbReference type="EMBL" id="GAM33940.1"/>
    </source>
</evidence>
<proteinExistence type="predicted"/>
<evidence type="ECO:0000259" key="2">
    <source>
        <dbReference type="Pfam" id="PF22936"/>
    </source>
</evidence>